<keyword evidence="1" id="KW-0472">Membrane</keyword>
<feature type="transmembrane region" description="Helical" evidence="1">
    <location>
        <begin position="195"/>
        <end position="228"/>
    </location>
</feature>
<accession>A0A4R6UC82</accession>
<sequence>MRPLDGRAPLRWLASGWRDLWANPLPGLMHGVALAAFGALLLWLAHDQFWWLAGAFSGFLIVAPVLACGLYAVSRQAQQGRRMGCREVMGVWLSGDRRLIAFGLLLALAGTGWVLTSAGLITLWASAPVEKPADFLRHVVLAPAPGLFEVWLLLGALLAAPMFASSVVTLPLLMDTRLPLWMAIGESWRAVGSHPVVMAWWAALIAALVILGLATGLIGLVVVVPLLGHASWHAYVDLRRSGVIRVSQP</sequence>
<dbReference type="AlphaFoldDB" id="A0A4R6UC82"/>
<name>A0A4R6UC82_9BURK</name>
<comment type="caution">
    <text evidence="2">The sequence shown here is derived from an EMBL/GenBank/DDBJ whole genome shotgun (WGS) entry which is preliminary data.</text>
</comment>
<evidence type="ECO:0000256" key="1">
    <source>
        <dbReference type="SAM" id="Phobius"/>
    </source>
</evidence>
<organism evidence="2 3">
    <name type="scientific">Tepidicella xavieri</name>
    <dbReference type="NCBI Taxonomy" id="360241"/>
    <lineage>
        <taxon>Bacteria</taxon>
        <taxon>Pseudomonadati</taxon>
        <taxon>Pseudomonadota</taxon>
        <taxon>Betaproteobacteria</taxon>
        <taxon>Burkholderiales</taxon>
        <taxon>Tepidicella</taxon>
    </lineage>
</organism>
<feature type="transmembrane region" description="Helical" evidence="1">
    <location>
        <begin position="20"/>
        <end position="43"/>
    </location>
</feature>
<reference evidence="2 3" key="1">
    <citation type="submission" date="2019-03" db="EMBL/GenBank/DDBJ databases">
        <title>Genomic Encyclopedia of Type Strains, Phase IV (KMG-IV): sequencing the most valuable type-strain genomes for metagenomic binning, comparative biology and taxonomic classification.</title>
        <authorList>
            <person name="Goeker M."/>
        </authorList>
    </citation>
    <scope>NUCLEOTIDE SEQUENCE [LARGE SCALE GENOMIC DNA]</scope>
    <source>
        <strain evidence="2 3">DSM 19605</strain>
    </source>
</reference>
<dbReference type="EMBL" id="SNYL01000006">
    <property type="protein sequence ID" value="TDQ43582.1"/>
    <property type="molecule type" value="Genomic_DNA"/>
</dbReference>
<dbReference type="InterPro" id="IPR018692">
    <property type="entry name" value="DUF2189"/>
</dbReference>
<feature type="transmembrane region" description="Helical" evidence="1">
    <location>
        <begin position="49"/>
        <end position="73"/>
    </location>
</feature>
<feature type="transmembrane region" description="Helical" evidence="1">
    <location>
        <begin position="99"/>
        <end position="125"/>
    </location>
</feature>
<proteinExistence type="predicted"/>
<keyword evidence="1" id="KW-0812">Transmembrane</keyword>
<gene>
    <name evidence="2" type="ORF">DFR43_106155</name>
</gene>
<evidence type="ECO:0000313" key="3">
    <source>
        <dbReference type="Proteomes" id="UP000295510"/>
    </source>
</evidence>
<dbReference type="Proteomes" id="UP000295510">
    <property type="component" value="Unassembled WGS sequence"/>
</dbReference>
<feature type="transmembrane region" description="Helical" evidence="1">
    <location>
        <begin position="150"/>
        <end position="174"/>
    </location>
</feature>
<dbReference type="Pfam" id="PF09955">
    <property type="entry name" value="DUF2189"/>
    <property type="match status" value="1"/>
</dbReference>
<keyword evidence="1" id="KW-1133">Transmembrane helix</keyword>
<protein>
    <submittedName>
        <fullName evidence="2">Putative membrane protein</fullName>
    </submittedName>
</protein>
<keyword evidence="3" id="KW-1185">Reference proteome</keyword>
<evidence type="ECO:0000313" key="2">
    <source>
        <dbReference type="EMBL" id="TDQ43582.1"/>
    </source>
</evidence>